<comment type="caution">
    <text evidence="1">The sequence shown here is derived from an EMBL/GenBank/DDBJ whole genome shotgun (WGS) entry which is preliminary data.</text>
</comment>
<sequence>MSTAVYESPQEARLVRAFLFLAVYLCLSPPPHHRCPRVCRTSIPVLFNQTVVHSSQAHFISPR</sequence>
<name>A0A7Z6QPN3_PSEFL</name>
<dbReference type="EMBL" id="QRBA01000005">
    <property type="protein sequence ID" value="RDS91040.1"/>
    <property type="molecule type" value="Genomic_DNA"/>
</dbReference>
<accession>A0A7Z6QPN3</accession>
<dbReference type="Proteomes" id="UP000255541">
    <property type="component" value="Unassembled WGS sequence"/>
</dbReference>
<organism evidence="1 2">
    <name type="scientific">Pseudomonas fluorescens</name>
    <dbReference type="NCBI Taxonomy" id="294"/>
    <lineage>
        <taxon>Bacteria</taxon>
        <taxon>Pseudomonadati</taxon>
        <taxon>Pseudomonadota</taxon>
        <taxon>Gammaproteobacteria</taxon>
        <taxon>Pseudomonadales</taxon>
        <taxon>Pseudomonadaceae</taxon>
        <taxon>Pseudomonas</taxon>
    </lineage>
</organism>
<reference evidence="1 2" key="1">
    <citation type="submission" date="2018-07" db="EMBL/GenBank/DDBJ databases">
        <title>Draft Genome Sequence of Pseudomonas fluorescens AHK-1 associated with canker disease of kiwifruit.</title>
        <authorList>
            <person name="Wu Z."/>
        </authorList>
    </citation>
    <scope>NUCLEOTIDE SEQUENCE [LARGE SCALE GENOMIC DNA]</scope>
    <source>
        <strain evidence="1 2">AHK-1</strain>
    </source>
</reference>
<evidence type="ECO:0000313" key="2">
    <source>
        <dbReference type="Proteomes" id="UP000255541"/>
    </source>
</evidence>
<evidence type="ECO:0000313" key="1">
    <source>
        <dbReference type="EMBL" id="RDS91040.1"/>
    </source>
</evidence>
<gene>
    <name evidence="1" type="ORF">DL347_09940</name>
</gene>
<proteinExistence type="predicted"/>
<dbReference type="AlphaFoldDB" id="A0A7Z6QPN3"/>
<protein>
    <submittedName>
        <fullName evidence="1">Uncharacterized protein</fullName>
    </submittedName>
</protein>